<dbReference type="Proteomes" id="UP000254518">
    <property type="component" value="Unassembled WGS sequence"/>
</dbReference>
<sequence>MNTTDAKLKFLTRYSTFLTLLMLCFFLFSFNKLKEIENFEEINVKRINIIENDGTLRMVLSNKELQHSGRMDGKDWEKRERPSGLIFFNDQGDECGGLIYQTKQTKNGLISGMSITMDRYKDDQVLQLSNQESIINGKIMSQRGININDYPAESNITTRMELFAQAEKITDPEARKKKINEIYELHGERNLLFLGKTRGNSQGLFLNDATGRPKLMIYVDEKGNPKIQTFNTKGEIKNVIAEDL</sequence>
<evidence type="ECO:0000313" key="2">
    <source>
        <dbReference type="EMBL" id="RDI50342.1"/>
    </source>
</evidence>
<feature type="transmembrane region" description="Helical" evidence="1">
    <location>
        <begin position="12"/>
        <end position="30"/>
    </location>
</feature>
<keyword evidence="1" id="KW-1133">Transmembrane helix</keyword>
<organism evidence="3 5">
    <name type="scientific">Flavobacterium glaciei</name>
    <dbReference type="NCBI Taxonomy" id="386300"/>
    <lineage>
        <taxon>Bacteria</taxon>
        <taxon>Pseudomonadati</taxon>
        <taxon>Bacteroidota</taxon>
        <taxon>Flavobacteriia</taxon>
        <taxon>Flavobacteriales</taxon>
        <taxon>Flavobacteriaceae</taxon>
        <taxon>Flavobacterium</taxon>
    </lineage>
</organism>
<dbReference type="RefSeq" id="WP_114755153.1">
    <property type="nucleotide sequence ID" value="NZ_QQBA01000017.1"/>
</dbReference>
<gene>
    <name evidence="2" type="ORF">DFR66_1172</name>
    <name evidence="3" type="ORF">IQ02_02514</name>
</gene>
<dbReference type="OrthoDB" id="1349101at2"/>
<keyword evidence="1" id="KW-0472">Membrane</keyword>
<keyword evidence="4" id="KW-1185">Reference proteome</keyword>
<evidence type="ECO:0000313" key="4">
    <source>
        <dbReference type="Proteomes" id="UP000254518"/>
    </source>
</evidence>
<reference evidence="3 5" key="1">
    <citation type="journal article" date="2015" name="Stand. Genomic Sci.">
        <title>Genomic Encyclopedia of Bacterial and Archaeal Type Strains, Phase III: the genomes of soil and plant-associated and newly described type strains.</title>
        <authorList>
            <person name="Whitman W.B."/>
            <person name="Woyke T."/>
            <person name="Klenk H.P."/>
            <person name="Zhou Y."/>
            <person name="Lilburn T.G."/>
            <person name="Beck B.J."/>
            <person name="De Vos P."/>
            <person name="Vandamme P."/>
            <person name="Eisen J.A."/>
            <person name="Garrity G."/>
            <person name="Hugenholtz P."/>
            <person name="Kyrpides N.C."/>
        </authorList>
    </citation>
    <scope>NUCLEOTIDE SEQUENCE [LARGE SCALE GENOMIC DNA]</scope>
    <source>
        <strain evidence="3 5">CGMCC 1.5380</strain>
    </source>
</reference>
<dbReference type="AlphaFoldDB" id="A0A562PJH3"/>
<dbReference type="Proteomes" id="UP000321392">
    <property type="component" value="Unassembled WGS sequence"/>
</dbReference>
<evidence type="ECO:0000313" key="5">
    <source>
        <dbReference type="Proteomes" id="UP000321392"/>
    </source>
</evidence>
<protein>
    <submittedName>
        <fullName evidence="3">Uncharacterized protein</fullName>
    </submittedName>
</protein>
<accession>A0A562PJH3</accession>
<reference evidence="3" key="3">
    <citation type="submission" date="2019-07" db="EMBL/GenBank/DDBJ databases">
        <authorList>
            <person name="Whitman W."/>
            <person name="Huntemann M."/>
            <person name="Clum A."/>
            <person name="Pillay M."/>
            <person name="Palaniappan K."/>
            <person name="Varghese N."/>
            <person name="Mikhailova N."/>
            <person name="Stamatis D."/>
            <person name="Reddy T."/>
            <person name="Daum C."/>
            <person name="Shapiro N."/>
            <person name="Ivanova N."/>
            <person name="Kyrpides N."/>
            <person name="Woyke T."/>
        </authorList>
    </citation>
    <scope>NUCLEOTIDE SEQUENCE</scope>
    <source>
        <strain evidence="3">CGMCC 1.5380</strain>
    </source>
</reference>
<comment type="caution">
    <text evidence="3">The sequence shown here is derived from an EMBL/GenBank/DDBJ whole genome shotgun (WGS) entry which is preliminary data.</text>
</comment>
<keyword evidence="1" id="KW-0812">Transmembrane</keyword>
<dbReference type="EMBL" id="QQBA01000017">
    <property type="protein sequence ID" value="RDI50342.1"/>
    <property type="molecule type" value="Genomic_DNA"/>
</dbReference>
<evidence type="ECO:0000256" key="1">
    <source>
        <dbReference type="SAM" id="Phobius"/>
    </source>
</evidence>
<evidence type="ECO:0000313" key="3">
    <source>
        <dbReference type="EMBL" id="TWI44625.1"/>
    </source>
</evidence>
<dbReference type="EMBL" id="VLKX01000016">
    <property type="protein sequence ID" value="TWI44625.1"/>
    <property type="molecule type" value="Genomic_DNA"/>
</dbReference>
<reference evidence="2 4" key="2">
    <citation type="submission" date="2018-07" db="EMBL/GenBank/DDBJ databases">
        <title>Genomic Encyclopedia of Type Strains, Phase IV (KMG-IV): sequencing the most valuable type-strain genomes for metagenomic binning, comparative biology and taxonomic classification.</title>
        <authorList>
            <person name="Goeker M."/>
        </authorList>
    </citation>
    <scope>NUCLEOTIDE SEQUENCE [LARGE SCALE GENOMIC DNA]</scope>
    <source>
        <strain evidence="2 4">DSM 19728</strain>
    </source>
</reference>
<proteinExistence type="predicted"/>
<name>A0A562PJH3_9FLAO</name>